<dbReference type="GO" id="GO:0006357">
    <property type="term" value="P:regulation of transcription by RNA polymerase II"/>
    <property type="evidence" value="ECO:0007669"/>
    <property type="project" value="TreeGrafter"/>
</dbReference>
<sequence length="607" mass="67945">MSANSPTGNDPHVFGIPVNATPSSMGSPGSPVNVPPPMNAAAAATVNHSVMRANGNNNVGEGTRTLTREQIQQLQQRQRLLLQQRLLEQQRKQQALQNYEAQFYQMLMTLNKRPKRLYNFVEDADSILKKYEQYLHSFEFHIYENNYKICAPANSRLQQQQKQPELTSDGLILTKNNETLKEFLEYVARGRIPDAIMEVLRDCNIQFYEGNLILQVYDHTNTVDVTPKENKPNTNTSTSSPSNNSNAQDNSKIQQPSEPNSGVTNTTANMINKKTSFKRPRVYRTLLKPNDLTTYYDMMSYADNARFSDSIYQQFESEILTLTKRNLSLSVPLNPYEHRDMLEERAFIEPHLDEGKKCFVHKHRVESTREGTKGVVGHIDEHEEFPQHSSNYEQLMLIMNERTTTITNSTFAVSLTKNAMEIATSNSNGVRGISSSTSNSASNTRNNSLANGNQVALAAAAAAAAVGSSMGNDNNQFSRLKFIEQWRINKEKRKQQALSANINPTPFNARISMTAPLTPQQQLLQRQQQALEQQQNGGANKRSNNNVTGSNSNTNNNNNGNNSDKPKAKRPRKNAKKSESGTPAPKKKRVTKKKQSATGTPSSTTIS</sequence>
<dbReference type="Proteomes" id="UP001162087">
    <property type="component" value="Chromosome 15"/>
</dbReference>
<dbReference type="PANTHER" id="PTHR13526">
    <property type="entry name" value="TRANSCRIPTION FACTOR SPT20 HOMOLOG"/>
    <property type="match status" value="1"/>
</dbReference>
<dbReference type="PANTHER" id="PTHR13526:SF8">
    <property type="entry name" value="TRANSCRIPTION FACTOR SPT20 HOMOLOG"/>
    <property type="match status" value="1"/>
</dbReference>
<dbReference type="InterPro" id="IPR046468">
    <property type="entry name" value="Spt20-like_SEP"/>
</dbReference>
<accession>A0AA35NMA2</accession>
<dbReference type="InterPro" id="IPR021950">
    <property type="entry name" value="Spt20"/>
</dbReference>
<protein>
    <submittedName>
        <fullName evidence="1">Uncharacterized protein</fullName>
    </submittedName>
</protein>
<evidence type="ECO:0000313" key="2">
    <source>
        <dbReference type="Proteomes" id="UP001162087"/>
    </source>
</evidence>
<dbReference type="OrthoDB" id="1932706at2759"/>
<dbReference type="GO" id="GO:0000124">
    <property type="term" value="C:SAGA complex"/>
    <property type="evidence" value="ECO:0007669"/>
    <property type="project" value="InterPro"/>
</dbReference>
<dbReference type="Pfam" id="PF12090">
    <property type="entry name" value="Spt20_SEP"/>
    <property type="match status" value="1"/>
</dbReference>
<keyword evidence="2" id="KW-1185">Reference proteome</keyword>
<gene>
    <name evidence="1" type="primary">SKDI15G0130</name>
    <name evidence="1" type="ORF">SKDI_15G0130</name>
</gene>
<dbReference type="GO" id="GO:0003712">
    <property type="term" value="F:transcription coregulator activity"/>
    <property type="evidence" value="ECO:0007669"/>
    <property type="project" value="InterPro"/>
</dbReference>
<dbReference type="EMBL" id="OX365910">
    <property type="protein sequence ID" value="CAI4050729.1"/>
    <property type="molecule type" value="Genomic_DNA"/>
</dbReference>
<reference evidence="1" key="1">
    <citation type="submission" date="2022-10" db="EMBL/GenBank/DDBJ databases">
        <authorList>
            <person name="Byrne P K."/>
        </authorList>
    </citation>
    <scope>NUCLEOTIDE SEQUENCE</scope>
    <source>
        <strain evidence="1">IFO1802</strain>
    </source>
</reference>
<proteinExistence type="predicted"/>
<evidence type="ECO:0000313" key="1">
    <source>
        <dbReference type="EMBL" id="CAI4050729.1"/>
    </source>
</evidence>
<organism evidence="1 2">
    <name type="scientific">Saccharomyces kudriavzevii (strain ATCC MYA-4449 / AS 2.2408 / CBS 8840 / NBRC 1802 / NCYC 2889)</name>
    <name type="common">Yeast</name>
    <dbReference type="NCBI Taxonomy" id="226230"/>
    <lineage>
        <taxon>Eukaryota</taxon>
        <taxon>Fungi</taxon>
        <taxon>Dikarya</taxon>
        <taxon>Ascomycota</taxon>
        <taxon>Saccharomycotina</taxon>
        <taxon>Saccharomycetes</taxon>
        <taxon>Saccharomycetales</taxon>
        <taxon>Saccharomycetaceae</taxon>
        <taxon>Saccharomyces</taxon>
    </lineage>
</organism>
<name>A0AA35NMA2_SACK1</name>